<sequence length="120" mass="13885">MHYNFNGEVDTYGSKSSMLILLFIDVICYIGIALLSKYPEVYNYCVEINEENREKQFLMAQTFMKAINAEITVIFFYIQLHALIGMNNGRQNLSVGFMPLFLIILFGTIGFYILKSRKSK</sequence>
<dbReference type="HOGENOM" id="CLU_120972_2_0_9"/>
<evidence type="ECO:0000313" key="3">
    <source>
        <dbReference type="Proteomes" id="UP000003081"/>
    </source>
</evidence>
<keyword evidence="3" id="KW-1185">Reference proteome</keyword>
<protein>
    <recommendedName>
        <fullName evidence="4">DUF1648 domain-containing protein</fullName>
    </recommendedName>
</protein>
<evidence type="ECO:0008006" key="4">
    <source>
        <dbReference type="Google" id="ProtNLM"/>
    </source>
</evidence>
<feature type="transmembrane region" description="Helical" evidence="1">
    <location>
        <begin position="63"/>
        <end position="84"/>
    </location>
</feature>
<dbReference type="eggNOG" id="COG4194">
    <property type="taxonomic scope" value="Bacteria"/>
</dbReference>
<proteinExistence type="predicted"/>
<dbReference type="Proteomes" id="UP000003081">
    <property type="component" value="Unassembled WGS sequence"/>
</dbReference>
<keyword evidence="1" id="KW-1133">Transmembrane helix</keyword>
<keyword evidence="1" id="KW-0472">Membrane</keyword>
<dbReference type="AlphaFoldDB" id="C4IB84"/>
<evidence type="ECO:0000256" key="1">
    <source>
        <dbReference type="SAM" id="Phobius"/>
    </source>
</evidence>
<evidence type="ECO:0000313" key="2">
    <source>
        <dbReference type="EMBL" id="EEP56107.1"/>
    </source>
</evidence>
<feature type="transmembrane region" description="Helical" evidence="1">
    <location>
        <begin position="16"/>
        <end position="35"/>
    </location>
</feature>
<gene>
    <name evidence="2" type="ORF">CLP_0538</name>
</gene>
<keyword evidence="1" id="KW-0812">Transmembrane</keyword>
<reference evidence="2 3" key="1">
    <citation type="submission" date="2009-08" db="EMBL/GenBank/DDBJ databases">
        <authorList>
            <person name="Shrivastava S."/>
            <person name="Brinkac L.B."/>
            <person name="Brown J.L."/>
            <person name="Bruce D.B."/>
            <person name="Detter C."/>
            <person name="Green L.D."/>
            <person name="Munk C.A."/>
            <person name="Rogers Y.C."/>
            <person name="Tapia R."/>
            <person name="Sims D.R."/>
            <person name="Smith L.A."/>
            <person name="Smith T.J."/>
            <person name="Sutton G."/>
            <person name="Brettin T."/>
        </authorList>
    </citation>
    <scope>NUCLEOTIDE SEQUENCE [LARGE SCALE GENOMIC DNA]</scope>
    <source>
        <strain evidence="3">E4 str. BoNT E BL5262</strain>
    </source>
</reference>
<name>C4IB84_CLOBU</name>
<organism evidence="2 3">
    <name type="scientific">Clostridium butyricum E4 str. BoNT E BL5262</name>
    <dbReference type="NCBI Taxonomy" id="632245"/>
    <lineage>
        <taxon>Bacteria</taxon>
        <taxon>Bacillati</taxon>
        <taxon>Bacillota</taxon>
        <taxon>Clostridia</taxon>
        <taxon>Eubacteriales</taxon>
        <taxon>Clostridiaceae</taxon>
        <taxon>Clostridium</taxon>
    </lineage>
</organism>
<comment type="caution">
    <text evidence="2">The sequence shown here is derived from an EMBL/GenBank/DDBJ whole genome shotgun (WGS) entry which is preliminary data.</text>
</comment>
<dbReference type="EMBL" id="ACOM01000001">
    <property type="protein sequence ID" value="EEP56107.1"/>
    <property type="molecule type" value="Genomic_DNA"/>
</dbReference>
<feature type="transmembrane region" description="Helical" evidence="1">
    <location>
        <begin position="96"/>
        <end position="114"/>
    </location>
</feature>
<accession>C4IB84</accession>